<evidence type="ECO:0000259" key="9">
    <source>
        <dbReference type="PROSITE" id="PS01124"/>
    </source>
</evidence>
<evidence type="ECO:0000313" key="11">
    <source>
        <dbReference type="EMBL" id="OAS18020.1"/>
    </source>
</evidence>
<keyword evidence="3 8" id="KW-0597">Phosphoprotein</keyword>
<feature type="modified residue" description="4-aspartylphosphate" evidence="8">
    <location>
        <position position="55"/>
    </location>
</feature>
<keyword evidence="2" id="KW-0963">Cytoplasm</keyword>
<dbReference type="OrthoDB" id="9794370at2"/>
<dbReference type="Proteomes" id="UP000078454">
    <property type="component" value="Unassembled WGS sequence"/>
</dbReference>
<comment type="caution">
    <text evidence="11">The sequence shown here is derived from an EMBL/GenBank/DDBJ whole genome shotgun (WGS) entry which is preliminary data.</text>
</comment>
<keyword evidence="12" id="KW-1185">Reference proteome</keyword>
<dbReference type="GO" id="GO:0003700">
    <property type="term" value="F:DNA-binding transcription factor activity"/>
    <property type="evidence" value="ECO:0007669"/>
    <property type="project" value="InterPro"/>
</dbReference>
<keyword evidence="6" id="KW-0238">DNA-binding</keyword>
<evidence type="ECO:0000259" key="10">
    <source>
        <dbReference type="PROSITE" id="PS50110"/>
    </source>
</evidence>
<comment type="subcellular location">
    <subcellularLocation>
        <location evidence="1">Cytoplasm</location>
    </subcellularLocation>
</comment>
<dbReference type="PROSITE" id="PS01124">
    <property type="entry name" value="HTH_ARAC_FAMILY_2"/>
    <property type="match status" value="1"/>
</dbReference>
<dbReference type="InterPro" id="IPR018062">
    <property type="entry name" value="HTH_AraC-typ_CS"/>
</dbReference>
<dbReference type="AlphaFoldDB" id="A0A198AA92"/>
<accession>A0A198AA92</accession>
<dbReference type="GO" id="GO:0043565">
    <property type="term" value="F:sequence-specific DNA binding"/>
    <property type="evidence" value="ECO:0007669"/>
    <property type="project" value="InterPro"/>
</dbReference>
<keyword evidence="5" id="KW-0805">Transcription regulation</keyword>
<dbReference type="Gene3D" id="1.10.10.60">
    <property type="entry name" value="Homeodomain-like"/>
    <property type="match status" value="2"/>
</dbReference>
<dbReference type="Pfam" id="PF00072">
    <property type="entry name" value="Response_reg"/>
    <property type="match status" value="1"/>
</dbReference>
<feature type="domain" description="HTH araC/xylS-type" evidence="9">
    <location>
        <begin position="432"/>
        <end position="530"/>
    </location>
</feature>
<evidence type="ECO:0000256" key="1">
    <source>
        <dbReference type="ARBA" id="ARBA00004496"/>
    </source>
</evidence>
<evidence type="ECO:0000256" key="7">
    <source>
        <dbReference type="ARBA" id="ARBA00023163"/>
    </source>
</evidence>
<keyword evidence="4" id="KW-0902">Two-component regulatory system</keyword>
<evidence type="ECO:0000256" key="8">
    <source>
        <dbReference type="PROSITE-ProRule" id="PRU00169"/>
    </source>
</evidence>
<evidence type="ECO:0000256" key="4">
    <source>
        <dbReference type="ARBA" id="ARBA00023012"/>
    </source>
</evidence>
<evidence type="ECO:0000256" key="2">
    <source>
        <dbReference type="ARBA" id="ARBA00022490"/>
    </source>
</evidence>
<dbReference type="InterPro" id="IPR018060">
    <property type="entry name" value="HTH_AraC"/>
</dbReference>
<dbReference type="SMART" id="SM00342">
    <property type="entry name" value="HTH_ARAC"/>
    <property type="match status" value="1"/>
</dbReference>
<dbReference type="PROSITE" id="PS50110">
    <property type="entry name" value="RESPONSE_REGULATORY"/>
    <property type="match status" value="1"/>
</dbReference>
<organism evidence="11 12">
    <name type="scientific">Paenibacillus oryzisoli</name>
    <dbReference type="NCBI Taxonomy" id="1850517"/>
    <lineage>
        <taxon>Bacteria</taxon>
        <taxon>Bacillati</taxon>
        <taxon>Bacillota</taxon>
        <taxon>Bacilli</taxon>
        <taxon>Bacillales</taxon>
        <taxon>Paenibacillaceae</taxon>
        <taxon>Paenibacillus</taxon>
    </lineage>
</organism>
<dbReference type="SUPFAM" id="SSF52172">
    <property type="entry name" value="CheY-like"/>
    <property type="match status" value="1"/>
</dbReference>
<dbReference type="InterPro" id="IPR011006">
    <property type="entry name" value="CheY-like_superfamily"/>
</dbReference>
<keyword evidence="7" id="KW-0804">Transcription</keyword>
<reference evidence="11 12" key="1">
    <citation type="submission" date="2016-05" db="EMBL/GenBank/DDBJ databases">
        <title>Paenibacillus sp. 1ZS3-15 nov., isolated from the rhizosphere soil.</title>
        <authorList>
            <person name="Zhang X.X."/>
            <person name="Zhang J."/>
        </authorList>
    </citation>
    <scope>NUCLEOTIDE SEQUENCE [LARGE SCALE GENOMIC DNA]</scope>
    <source>
        <strain evidence="11 12">1ZS3-15</strain>
    </source>
</reference>
<dbReference type="Pfam" id="PF17853">
    <property type="entry name" value="GGDEF_2"/>
    <property type="match status" value="1"/>
</dbReference>
<dbReference type="GO" id="GO:0000160">
    <property type="term" value="P:phosphorelay signal transduction system"/>
    <property type="evidence" value="ECO:0007669"/>
    <property type="project" value="UniProtKB-KW"/>
</dbReference>
<dbReference type="PRINTS" id="PR00032">
    <property type="entry name" value="HTHARAC"/>
</dbReference>
<protein>
    <recommendedName>
        <fullName evidence="13">DNA-binding response regulator</fullName>
    </recommendedName>
</protein>
<dbReference type="PANTHER" id="PTHR42713">
    <property type="entry name" value="HISTIDINE KINASE-RELATED"/>
    <property type="match status" value="1"/>
</dbReference>
<dbReference type="GO" id="GO:0005737">
    <property type="term" value="C:cytoplasm"/>
    <property type="evidence" value="ECO:0007669"/>
    <property type="project" value="UniProtKB-SubCell"/>
</dbReference>
<dbReference type="RefSeq" id="WP_068665170.1">
    <property type="nucleotide sequence ID" value="NZ_LYPB01000069.1"/>
</dbReference>
<dbReference type="InterPro" id="IPR001789">
    <property type="entry name" value="Sig_transdc_resp-reg_receiver"/>
</dbReference>
<dbReference type="SMART" id="SM00448">
    <property type="entry name" value="REC"/>
    <property type="match status" value="1"/>
</dbReference>
<gene>
    <name evidence="11" type="ORF">A8708_28855</name>
</gene>
<dbReference type="InterPro" id="IPR020449">
    <property type="entry name" value="Tscrpt_reg_AraC-type_HTH"/>
</dbReference>
<dbReference type="Pfam" id="PF12833">
    <property type="entry name" value="HTH_18"/>
    <property type="match status" value="1"/>
</dbReference>
<dbReference type="PROSITE" id="PS00041">
    <property type="entry name" value="HTH_ARAC_FAMILY_1"/>
    <property type="match status" value="1"/>
</dbReference>
<name>A0A198AA92_9BACL</name>
<dbReference type="InterPro" id="IPR051552">
    <property type="entry name" value="HptR"/>
</dbReference>
<evidence type="ECO:0008006" key="13">
    <source>
        <dbReference type="Google" id="ProtNLM"/>
    </source>
</evidence>
<dbReference type="InterPro" id="IPR041522">
    <property type="entry name" value="CdaR_GGDEF"/>
</dbReference>
<dbReference type="STRING" id="1850517.A8708_28855"/>
<feature type="domain" description="Response regulatory" evidence="10">
    <location>
        <begin position="3"/>
        <end position="120"/>
    </location>
</feature>
<dbReference type="InterPro" id="IPR009057">
    <property type="entry name" value="Homeodomain-like_sf"/>
</dbReference>
<dbReference type="Gene3D" id="3.40.50.2300">
    <property type="match status" value="1"/>
</dbReference>
<evidence type="ECO:0000256" key="6">
    <source>
        <dbReference type="ARBA" id="ARBA00023125"/>
    </source>
</evidence>
<evidence type="ECO:0000256" key="3">
    <source>
        <dbReference type="ARBA" id="ARBA00022553"/>
    </source>
</evidence>
<evidence type="ECO:0000313" key="12">
    <source>
        <dbReference type="Proteomes" id="UP000078454"/>
    </source>
</evidence>
<dbReference type="EMBL" id="LYPB01000069">
    <property type="protein sequence ID" value="OAS18020.1"/>
    <property type="molecule type" value="Genomic_DNA"/>
</dbReference>
<dbReference type="CDD" id="cd17536">
    <property type="entry name" value="REC_YesN-like"/>
    <property type="match status" value="1"/>
</dbReference>
<dbReference type="SUPFAM" id="SSF46689">
    <property type="entry name" value="Homeodomain-like"/>
    <property type="match status" value="2"/>
</dbReference>
<dbReference type="PANTHER" id="PTHR42713:SF3">
    <property type="entry name" value="TRANSCRIPTIONAL REGULATORY PROTEIN HPTR"/>
    <property type="match status" value="1"/>
</dbReference>
<sequence>MVKILIVDDELLVRTTVKLLLDWEKNGYHICGEAKDGIEALFMVKECNPDIVLTDVKMPKMGGIELMNTLKVQYPHIQVIILSNYDDYDYVRSALKDGVVDYILKHNLHASTMLDTLLRAKEQLANNTNTFRSLDQNNLLALRNKFTLDLLSGLYREEEIEQRLAVLDIKLDLRNICVIIMCVDGYKQKNAERSMKEISLFNFAILNIIEEILKDEDNGAICHVATEQFVLLRSFKYAVSSSTNEQGTMQVLDRVRLSLKRYLNITVSFSIGPNARNIVDLKSSYEVARVQMTLKFLKGKNTVIKESSPTQMTNSFKGISLEMEKSLIAMIHLEDSEKTKTMLNQVFQIIIQRSLDIYSSQMIFNDLISIVNRICKELHVEIKKVYNNKPPSEAIQIFESINDARHWFHQVFDRLFEELLETGEKYDSLHVNRAITYIHKQYAKDISLDSTAQSINISKVYLSKIFKEQVGIGFTEYLAEVRLKKVSVLLKEGVQELREIAANCGFHNYPYFFSVFKKRYGVTPKQYIEEEH</sequence>
<evidence type="ECO:0000256" key="5">
    <source>
        <dbReference type="ARBA" id="ARBA00023015"/>
    </source>
</evidence>
<proteinExistence type="predicted"/>